<feature type="compositionally biased region" description="Basic residues" evidence="1">
    <location>
        <begin position="133"/>
        <end position="142"/>
    </location>
</feature>
<protein>
    <recommendedName>
        <fullName evidence="4">Polyhydroxyalkanoic acid synthase</fullName>
    </recommendedName>
</protein>
<evidence type="ECO:0000313" key="2">
    <source>
        <dbReference type="EMBL" id="GAA4425366.1"/>
    </source>
</evidence>
<feature type="region of interest" description="Disordered" evidence="1">
    <location>
        <begin position="97"/>
        <end position="142"/>
    </location>
</feature>
<dbReference type="InterPro" id="IPR013433">
    <property type="entry name" value="PHA_gran_rgn"/>
</dbReference>
<proteinExistence type="predicted"/>
<evidence type="ECO:0000256" key="1">
    <source>
        <dbReference type="SAM" id="MobiDB-lite"/>
    </source>
</evidence>
<gene>
    <name evidence="2" type="ORF">GCM10023090_20190</name>
</gene>
<reference evidence="3" key="1">
    <citation type="journal article" date="2019" name="Int. J. Syst. Evol. Microbiol.">
        <title>The Global Catalogue of Microorganisms (GCM) 10K type strain sequencing project: providing services to taxonomists for standard genome sequencing and annotation.</title>
        <authorList>
            <consortium name="The Broad Institute Genomics Platform"/>
            <consortium name="The Broad Institute Genome Sequencing Center for Infectious Disease"/>
            <person name="Wu L."/>
            <person name="Ma J."/>
        </authorList>
    </citation>
    <scope>NUCLEOTIDE SEQUENCE [LARGE SCALE GENOMIC DNA]</scope>
    <source>
        <strain evidence="3">JCM 31890</strain>
    </source>
</reference>
<evidence type="ECO:0008006" key="4">
    <source>
        <dbReference type="Google" id="ProtNLM"/>
    </source>
</evidence>
<sequence>MPDIHIHRDHHLGFAKARKIAFTWAEQAEQKFDMECEYEEGDHEDTLHFSRTGVKGTLLVDAHRFEMHAQLGFLLGAFKDRIEAEISEQLDALLGPAEAKAQAAHHAHAAHAPAAPRKAAAKPAADATPARKPSARSKPAKG</sequence>
<dbReference type="Pfam" id="PF09650">
    <property type="entry name" value="PHA_gran_rgn"/>
    <property type="match status" value="1"/>
</dbReference>
<dbReference type="Proteomes" id="UP001501788">
    <property type="component" value="Unassembled WGS sequence"/>
</dbReference>
<dbReference type="NCBIfam" id="TIGR02610">
    <property type="entry name" value="PHA_gran_rgn"/>
    <property type="match status" value="1"/>
</dbReference>
<dbReference type="EMBL" id="BAABEX010000013">
    <property type="protein sequence ID" value="GAA4425366.1"/>
    <property type="molecule type" value="Genomic_DNA"/>
</dbReference>
<evidence type="ECO:0000313" key="3">
    <source>
        <dbReference type="Proteomes" id="UP001501788"/>
    </source>
</evidence>
<keyword evidence="3" id="KW-1185">Reference proteome</keyword>
<dbReference type="RefSeq" id="WP_345064224.1">
    <property type="nucleotide sequence ID" value="NZ_BAABEX010000013.1"/>
</dbReference>
<feature type="compositionally biased region" description="Low complexity" evidence="1">
    <location>
        <begin position="110"/>
        <end position="132"/>
    </location>
</feature>
<comment type="caution">
    <text evidence="2">The sequence shown here is derived from an EMBL/GenBank/DDBJ whole genome shotgun (WGS) entry which is preliminary data.</text>
</comment>
<accession>A0ABP8LAN8</accession>
<name>A0ABP8LAN8_9BURK</name>
<organism evidence="2 3">
    <name type="scientific">Acidovorax lacteus</name>
    <dbReference type="NCBI Taxonomy" id="1924988"/>
    <lineage>
        <taxon>Bacteria</taxon>
        <taxon>Pseudomonadati</taxon>
        <taxon>Pseudomonadota</taxon>
        <taxon>Betaproteobacteria</taxon>
        <taxon>Burkholderiales</taxon>
        <taxon>Comamonadaceae</taxon>
        <taxon>Acidovorax</taxon>
    </lineage>
</organism>